<dbReference type="SUPFAM" id="SSF50891">
    <property type="entry name" value="Cyclophilin-like"/>
    <property type="match status" value="1"/>
</dbReference>
<evidence type="ECO:0000256" key="2">
    <source>
        <dbReference type="ARBA" id="ARBA00022801"/>
    </source>
</evidence>
<dbReference type="Pfam" id="PF02626">
    <property type="entry name" value="CT_A_B"/>
    <property type="match status" value="1"/>
</dbReference>
<dbReference type="KEGG" id="nik:F5I99_01765"/>
<sequence length="322" mass="34654">MICSMGSYPVTDQSHYLDITATGVLSLIEDAGRQRCAHLGLTVGGVMDRHAWAWGNRLVGNRWGAAAVEITIGGLKGRFMQATQIALTGADLKARLNGQAIAPWQTQAVEAGDVLETGYATSGMRAYLCIRGGWKTPKGLGESRSCVLREQLGGLDGLGSALKSGDHLAYQPTQAEHRCALTSLPSQFIPDYSSPAQLDFYPNPHSQVSEDITEALLTSNWTLSSNSNRMAALLEGPKLETTARALISEGVAAGTVQLPPSGQPIILLNERQSIGGYPKPGFVTLRSLDHLAQVRPGQTVQLRSINLEQAQQQEAAFLRFFR</sequence>
<dbReference type="NCBIfam" id="TIGR00724">
    <property type="entry name" value="urea_amlyse_rel"/>
    <property type="match status" value="1"/>
</dbReference>
<keyword evidence="5" id="KW-0808">Transferase</keyword>
<dbReference type="SMART" id="SM00797">
    <property type="entry name" value="AHS2"/>
    <property type="match status" value="1"/>
</dbReference>
<dbReference type="InterPro" id="IPR052708">
    <property type="entry name" value="PxpC"/>
</dbReference>
<dbReference type="PANTHER" id="PTHR43309:SF4">
    <property type="entry name" value="CARBOXYLTRANSFERASE DOMAIN-CONTAINING PROTEIN"/>
    <property type="match status" value="1"/>
</dbReference>
<dbReference type="InterPro" id="IPR029000">
    <property type="entry name" value="Cyclophilin-like_dom_sf"/>
</dbReference>
<feature type="domain" description="Carboxyltransferase" evidence="4">
    <location>
        <begin position="38"/>
        <end position="321"/>
    </location>
</feature>
<dbReference type="Gene3D" id="2.40.100.10">
    <property type="entry name" value="Cyclophilin-like"/>
    <property type="match status" value="1"/>
</dbReference>
<dbReference type="GO" id="GO:0016787">
    <property type="term" value="F:hydrolase activity"/>
    <property type="evidence" value="ECO:0007669"/>
    <property type="project" value="UniProtKB-KW"/>
</dbReference>
<dbReference type="AlphaFoldDB" id="A0A5J6LAC1"/>
<proteinExistence type="predicted"/>
<accession>A0A5J6LAC1</accession>
<dbReference type="GO" id="GO:0016740">
    <property type="term" value="F:transferase activity"/>
    <property type="evidence" value="ECO:0007669"/>
    <property type="project" value="UniProtKB-KW"/>
</dbReference>
<evidence type="ECO:0000256" key="1">
    <source>
        <dbReference type="ARBA" id="ARBA00022741"/>
    </source>
</evidence>
<reference evidence="5 6" key="1">
    <citation type="submission" date="2019-09" db="EMBL/GenBank/DDBJ databases">
        <title>Nitrincola iocasae sp. nov., a bacterium isolated from the sediment collected at a cold seep field in South China Sea.</title>
        <authorList>
            <person name="Zhang H."/>
            <person name="Wang H."/>
            <person name="Li C."/>
        </authorList>
    </citation>
    <scope>NUCLEOTIDE SEQUENCE [LARGE SCALE GENOMIC DNA]</scope>
    <source>
        <strain evidence="5 6">KXZD1103</strain>
    </source>
</reference>
<keyword evidence="3" id="KW-0067">ATP-binding</keyword>
<evidence type="ECO:0000259" key="4">
    <source>
        <dbReference type="SMART" id="SM00797"/>
    </source>
</evidence>
<dbReference type="EMBL" id="CP044222">
    <property type="protein sequence ID" value="QEW05321.1"/>
    <property type="molecule type" value="Genomic_DNA"/>
</dbReference>
<evidence type="ECO:0000313" key="6">
    <source>
        <dbReference type="Proteomes" id="UP000325606"/>
    </source>
</evidence>
<dbReference type="GO" id="GO:0005524">
    <property type="term" value="F:ATP binding"/>
    <property type="evidence" value="ECO:0007669"/>
    <property type="project" value="UniProtKB-KW"/>
</dbReference>
<organism evidence="5 6">
    <name type="scientific">Nitrincola iocasae</name>
    <dbReference type="NCBI Taxonomy" id="2614693"/>
    <lineage>
        <taxon>Bacteria</taxon>
        <taxon>Pseudomonadati</taxon>
        <taxon>Pseudomonadota</taxon>
        <taxon>Gammaproteobacteria</taxon>
        <taxon>Oceanospirillales</taxon>
        <taxon>Oceanospirillaceae</taxon>
        <taxon>Nitrincola</taxon>
    </lineage>
</organism>
<keyword evidence="6" id="KW-1185">Reference proteome</keyword>
<evidence type="ECO:0000313" key="5">
    <source>
        <dbReference type="EMBL" id="QEW05321.1"/>
    </source>
</evidence>
<protein>
    <submittedName>
        <fullName evidence="5">Biotin-dependent carboxyltransferase</fullName>
    </submittedName>
</protein>
<evidence type="ECO:0000256" key="3">
    <source>
        <dbReference type="ARBA" id="ARBA00022840"/>
    </source>
</evidence>
<keyword evidence="1" id="KW-0547">Nucleotide-binding</keyword>
<dbReference type="Proteomes" id="UP000325606">
    <property type="component" value="Chromosome"/>
</dbReference>
<gene>
    <name evidence="5" type="ORF">F5I99_01765</name>
</gene>
<dbReference type="PANTHER" id="PTHR43309">
    <property type="entry name" value="5-OXOPROLINASE SUBUNIT C"/>
    <property type="match status" value="1"/>
</dbReference>
<keyword evidence="2" id="KW-0378">Hydrolase</keyword>
<dbReference type="InterPro" id="IPR003778">
    <property type="entry name" value="CT_A_B"/>
</dbReference>
<name>A0A5J6LAC1_9GAMM</name>